<evidence type="ECO:0000313" key="1">
    <source>
        <dbReference type="EMBL" id="CDJ36067.1"/>
    </source>
</evidence>
<dbReference type="InterPro" id="IPR029058">
    <property type="entry name" value="AB_hydrolase_fold"/>
</dbReference>
<dbReference type="Gene3D" id="3.40.50.1820">
    <property type="entry name" value="alpha/beta hydrolase"/>
    <property type="match status" value="1"/>
</dbReference>
<accession>U6KII5</accession>
<dbReference type="SUPFAM" id="SSF53474">
    <property type="entry name" value="alpha/beta-Hydrolases"/>
    <property type="match status" value="1"/>
</dbReference>
<name>U6KII5_9EIME</name>
<organism evidence="1 2">
    <name type="scientific">Eimeria mitis</name>
    <dbReference type="NCBI Taxonomy" id="44415"/>
    <lineage>
        <taxon>Eukaryota</taxon>
        <taxon>Sar</taxon>
        <taxon>Alveolata</taxon>
        <taxon>Apicomplexa</taxon>
        <taxon>Conoidasida</taxon>
        <taxon>Coccidia</taxon>
        <taxon>Eucoccidiorida</taxon>
        <taxon>Eimeriorina</taxon>
        <taxon>Eimeriidae</taxon>
        <taxon>Eimeria</taxon>
    </lineage>
</organism>
<sequence length="210" mass="23316">MSNIDKVRTLTVPTFFLCGRNDRSIPSRHTDRLFAACSAPIKVLHSAEYGGHLDSHEADDLYFDKLKNFIDAAKAESNRQLDAESRESLGMTLAERDQGGDKKSVEALKTHVNRAFLLVLLCTTVYTTLAISRHPRGKRHTTGVSSLPAGLAEATEQLVDYPHMEEQSSGALRNWEFVDDELPLHGHLNRAEPGELAELTEPAMLDKLHA</sequence>
<gene>
    <name evidence="1" type="ORF">EMH_0059080</name>
</gene>
<reference evidence="1" key="1">
    <citation type="submission" date="2013-10" db="EMBL/GenBank/DDBJ databases">
        <title>Genomic analysis of the causative agents of coccidiosis in chickens.</title>
        <authorList>
            <person name="Reid A.J."/>
            <person name="Blake D."/>
            <person name="Billington K."/>
            <person name="Browne H."/>
            <person name="Dunn M."/>
            <person name="Hung S."/>
            <person name="Kawahara F."/>
            <person name="Miranda-Saavedra D."/>
            <person name="Mourier T."/>
            <person name="Nagra H."/>
            <person name="Otto T.D."/>
            <person name="Rawlings N."/>
            <person name="Sanchez A."/>
            <person name="Sanders M."/>
            <person name="Subramaniam C."/>
            <person name="Tay Y."/>
            <person name="Dear P."/>
            <person name="Doerig C."/>
            <person name="Gruber A."/>
            <person name="Parkinson J."/>
            <person name="Shirley M."/>
            <person name="Wan K.L."/>
            <person name="Berriman M."/>
            <person name="Tomley F."/>
            <person name="Pain A."/>
        </authorList>
    </citation>
    <scope>NUCLEOTIDE SEQUENCE [LARGE SCALE GENOMIC DNA]</scope>
    <source>
        <strain evidence="1">Houghton</strain>
    </source>
</reference>
<evidence type="ECO:0008006" key="3">
    <source>
        <dbReference type="Google" id="ProtNLM"/>
    </source>
</evidence>
<evidence type="ECO:0000313" key="2">
    <source>
        <dbReference type="Proteomes" id="UP000030744"/>
    </source>
</evidence>
<protein>
    <recommendedName>
        <fullName evidence="3">Serine aminopeptidase S33 domain-containing protein</fullName>
    </recommendedName>
</protein>
<dbReference type="RefSeq" id="XP_037878356.1">
    <property type="nucleotide sequence ID" value="XM_038022502.1"/>
</dbReference>
<dbReference type="EMBL" id="HG735517">
    <property type="protein sequence ID" value="CDJ36067.1"/>
    <property type="molecule type" value="Genomic_DNA"/>
</dbReference>
<dbReference type="GeneID" id="60404139"/>
<dbReference type="Proteomes" id="UP000030744">
    <property type="component" value="Unassembled WGS sequence"/>
</dbReference>
<keyword evidence="2" id="KW-1185">Reference proteome</keyword>
<reference evidence="1" key="2">
    <citation type="submission" date="2013-10" db="EMBL/GenBank/DDBJ databases">
        <authorList>
            <person name="Aslett M."/>
        </authorList>
    </citation>
    <scope>NUCLEOTIDE SEQUENCE [LARGE SCALE GENOMIC DNA]</scope>
    <source>
        <strain evidence="1">Houghton</strain>
    </source>
</reference>
<dbReference type="AlphaFoldDB" id="U6KII5"/>
<proteinExistence type="predicted"/>
<dbReference type="VEuPathDB" id="ToxoDB:EMH_0059080"/>